<organism evidence="1 2">
    <name type="scientific">Gluconobacter sphaericus NBRC 12467</name>
    <dbReference type="NCBI Taxonomy" id="1307951"/>
    <lineage>
        <taxon>Bacteria</taxon>
        <taxon>Pseudomonadati</taxon>
        <taxon>Pseudomonadota</taxon>
        <taxon>Alphaproteobacteria</taxon>
        <taxon>Acetobacterales</taxon>
        <taxon>Acetobacteraceae</taxon>
        <taxon>Gluconobacter</taxon>
    </lineage>
</organism>
<name>A0AA37SJB4_9PROT</name>
<reference evidence="2" key="1">
    <citation type="journal article" date="2019" name="Int. J. Syst. Evol. Microbiol.">
        <title>The Global Catalogue of Microorganisms (GCM) 10K type strain sequencing project: providing services to taxonomists for standard genome sequencing and annotation.</title>
        <authorList>
            <consortium name="The Broad Institute Genomics Platform"/>
            <consortium name="The Broad Institute Genome Sequencing Center for Infectious Disease"/>
            <person name="Wu L."/>
            <person name="Ma J."/>
        </authorList>
    </citation>
    <scope>NUCLEOTIDE SEQUENCE [LARGE SCALE GENOMIC DNA]</scope>
    <source>
        <strain evidence="2">NBRC 12467</strain>
    </source>
</reference>
<dbReference type="AlphaFoldDB" id="A0AA37SJB4"/>
<accession>A0AA37SJB4</accession>
<proteinExistence type="predicted"/>
<dbReference type="Proteomes" id="UP001156708">
    <property type="component" value="Unassembled WGS sequence"/>
</dbReference>
<keyword evidence="2" id="KW-1185">Reference proteome</keyword>
<dbReference type="RefSeq" id="WP_141354622.1">
    <property type="nucleotide sequence ID" value="NZ_BARA01000119.1"/>
</dbReference>
<gene>
    <name evidence="1" type="ORF">GCM10007872_26760</name>
</gene>
<evidence type="ECO:0000313" key="1">
    <source>
        <dbReference type="EMBL" id="GLQ85766.1"/>
    </source>
</evidence>
<sequence>MESQSWLQNQEVFRSLQILIGYCLSQAARTTTDKSKEWIKLAEAAECNDDMVEIVIRFGSSAEDLDVKPDSTEKVRRQVNGRLKRLESFILLAEGVASKWREELQSLSSSALEN</sequence>
<dbReference type="EMBL" id="BSNZ01000026">
    <property type="protein sequence ID" value="GLQ85766.1"/>
    <property type="molecule type" value="Genomic_DNA"/>
</dbReference>
<comment type="caution">
    <text evidence="1">The sequence shown here is derived from an EMBL/GenBank/DDBJ whole genome shotgun (WGS) entry which is preliminary data.</text>
</comment>
<protein>
    <submittedName>
        <fullName evidence="1">Uncharacterized protein</fullName>
    </submittedName>
</protein>
<evidence type="ECO:0000313" key="2">
    <source>
        <dbReference type="Proteomes" id="UP001156708"/>
    </source>
</evidence>